<dbReference type="Gene3D" id="2.160.10.10">
    <property type="entry name" value="Hexapeptide repeat proteins"/>
    <property type="match status" value="1"/>
</dbReference>
<dbReference type="InterPro" id="IPR020019">
    <property type="entry name" value="AcTrfase_PglD-like"/>
</dbReference>
<dbReference type="InterPro" id="IPR018357">
    <property type="entry name" value="Hexapep_transf_CS"/>
</dbReference>
<evidence type="ECO:0000313" key="8">
    <source>
        <dbReference type="EMBL" id="APZ78952.1"/>
    </source>
</evidence>
<name>A0A1P8VQR3_STRSU</name>
<dbReference type="InterPro" id="IPR050179">
    <property type="entry name" value="Trans_hexapeptide_repeat"/>
</dbReference>
<gene>
    <name evidence="7" type="primary">cpsI</name>
    <name evidence="6" type="ORF">78468-1.seq-orf9</name>
    <name evidence="7" type="ORF">78468-4.seq-orf9</name>
    <name evidence="8" type="ORF">78468-5.seq-orf9</name>
</gene>
<dbReference type="PANTHER" id="PTHR43300:SF7">
    <property type="entry name" value="UDP-N-ACETYLBACILLOSAMINE N-ACETYLTRANSFERASE"/>
    <property type="match status" value="1"/>
</dbReference>
<feature type="active site" description="Proton acceptor" evidence="3">
    <location>
        <position position="129"/>
    </location>
</feature>
<evidence type="ECO:0000313" key="6">
    <source>
        <dbReference type="EMBL" id="APZ78908.1"/>
    </source>
</evidence>
<dbReference type="Pfam" id="PF00132">
    <property type="entry name" value="Hexapep"/>
    <property type="match status" value="1"/>
</dbReference>
<evidence type="ECO:0000256" key="3">
    <source>
        <dbReference type="PIRSR" id="PIRSR620019-1"/>
    </source>
</evidence>
<accession>A0A1P8VQR3</accession>
<sequence length="202" mass="21288">MKKLAIIGASGHGKVVADIAEKNGYKEIVFLDDFATGECAGYPIVGTSKCIEELTDFEFIIAIGNNKIRASKQCLLPQDRIATLIHPSAVISRRVVVHAGTVIMAGVVINSDVTIGRGSIINTASSVDHDCIIGDFVHVSVGAHVAGTVSVSDYAWIGAGAVVSNNIQIGNDVFIGTGSVVIKDILRNGIYVGNPARFLREQ</sequence>
<feature type="site" description="Increases basicity of active site His" evidence="3">
    <location>
        <position position="130"/>
    </location>
</feature>
<evidence type="ECO:0000256" key="1">
    <source>
        <dbReference type="ARBA" id="ARBA00022679"/>
    </source>
</evidence>
<dbReference type="EMBL" id="KX870050">
    <property type="protein sequence ID" value="APZ78930.1"/>
    <property type="molecule type" value="Genomic_DNA"/>
</dbReference>
<evidence type="ECO:0000256" key="2">
    <source>
        <dbReference type="ARBA" id="ARBA00022737"/>
    </source>
</evidence>
<organism evidence="7">
    <name type="scientific">Streptococcus suis</name>
    <dbReference type="NCBI Taxonomy" id="1307"/>
    <lineage>
        <taxon>Bacteria</taxon>
        <taxon>Bacillati</taxon>
        <taxon>Bacillota</taxon>
        <taxon>Bacilli</taxon>
        <taxon>Lactobacillales</taxon>
        <taxon>Streptococcaceae</taxon>
        <taxon>Streptococcus</taxon>
    </lineage>
</organism>
<reference evidence="7" key="1">
    <citation type="submission" date="2016-09" db="EMBL/GenBank/DDBJ databases">
        <title>Genetic analysis of capsular polysaccharide synthesis gene clusters from non-serotypeable of Streptococcus suis.</title>
        <authorList>
            <person name="Qiu X."/>
            <person name="Zheng H."/>
        </authorList>
    </citation>
    <scope>NUCLEOTIDE SEQUENCE</scope>
    <source>
        <strain evidence="6">78468-1</strain>
        <strain evidence="7">78468-4</strain>
        <strain evidence="8">78468-5</strain>
    </source>
</reference>
<dbReference type="InterPro" id="IPR041561">
    <property type="entry name" value="PglD_N"/>
</dbReference>
<dbReference type="InterPro" id="IPR011004">
    <property type="entry name" value="Trimer_LpxA-like_sf"/>
</dbReference>
<dbReference type="NCBIfam" id="TIGR03570">
    <property type="entry name" value="NeuD_NnaD"/>
    <property type="match status" value="1"/>
</dbReference>
<dbReference type="PROSITE" id="PS00101">
    <property type="entry name" value="HEXAPEP_TRANSFERASES"/>
    <property type="match status" value="1"/>
</dbReference>
<evidence type="ECO:0000256" key="4">
    <source>
        <dbReference type="PIRSR" id="PIRSR620019-2"/>
    </source>
</evidence>
<dbReference type="RefSeq" id="WP_248053934.1">
    <property type="nucleotide sequence ID" value="NZ_JARBFO010000006.1"/>
</dbReference>
<keyword evidence="2" id="KW-0677">Repeat</keyword>
<evidence type="ECO:0000259" key="5">
    <source>
        <dbReference type="Pfam" id="PF17836"/>
    </source>
</evidence>
<proteinExistence type="predicted"/>
<dbReference type="SUPFAM" id="SSF51161">
    <property type="entry name" value="Trimeric LpxA-like enzymes"/>
    <property type="match status" value="1"/>
</dbReference>
<keyword evidence="1 7" id="KW-0808">Transferase</keyword>
<dbReference type="CDD" id="cd03360">
    <property type="entry name" value="LbH_AT_putative"/>
    <property type="match status" value="1"/>
</dbReference>
<feature type="binding site" evidence="4">
    <location>
        <begin position="10"/>
        <end position="12"/>
    </location>
    <ligand>
        <name>substrate</name>
    </ligand>
</feature>
<feature type="domain" description="PglD N-terminal" evidence="5">
    <location>
        <begin position="3"/>
        <end position="71"/>
    </location>
</feature>
<dbReference type="AlphaFoldDB" id="A0A1P8VQR3"/>
<dbReference type="InterPro" id="IPR001451">
    <property type="entry name" value="Hexapep"/>
</dbReference>
<dbReference type="Pfam" id="PF17836">
    <property type="entry name" value="PglD_N"/>
    <property type="match status" value="1"/>
</dbReference>
<dbReference type="PANTHER" id="PTHR43300">
    <property type="entry name" value="ACETYLTRANSFERASE"/>
    <property type="match status" value="1"/>
</dbReference>
<dbReference type="EMBL" id="KX870051">
    <property type="protein sequence ID" value="APZ78952.1"/>
    <property type="molecule type" value="Genomic_DNA"/>
</dbReference>
<feature type="binding site" evidence="4">
    <location>
        <position position="138"/>
    </location>
    <ligand>
        <name>acetyl-CoA</name>
        <dbReference type="ChEBI" id="CHEBI:57288"/>
    </ligand>
</feature>
<dbReference type="Gene3D" id="3.40.50.20">
    <property type="match status" value="1"/>
</dbReference>
<feature type="binding site" evidence="4">
    <location>
        <begin position="32"/>
        <end position="33"/>
    </location>
    <ligand>
        <name>substrate</name>
    </ligand>
</feature>
<dbReference type="EMBL" id="KX870049">
    <property type="protein sequence ID" value="APZ78908.1"/>
    <property type="molecule type" value="Genomic_DNA"/>
</dbReference>
<feature type="binding site" evidence="4">
    <location>
        <position position="64"/>
    </location>
    <ligand>
        <name>substrate</name>
    </ligand>
</feature>
<protein>
    <submittedName>
        <fullName evidence="7">Sugar O-acetyltransferase</fullName>
    </submittedName>
</protein>
<evidence type="ECO:0000313" key="7">
    <source>
        <dbReference type="EMBL" id="APZ78930.1"/>
    </source>
</evidence>
<dbReference type="GO" id="GO:0016740">
    <property type="term" value="F:transferase activity"/>
    <property type="evidence" value="ECO:0007669"/>
    <property type="project" value="UniProtKB-KW"/>
</dbReference>